<sequence>MKVAITFRSSPRTPTKSAATTSRSVLSSTVISITWYSTFGLTATAVLETKVQGVVVQTSKLALSSESFPEVAGNLTKTDGSFMVS</sequence>
<organism evidence="1">
    <name type="scientific">freshwater metagenome</name>
    <dbReference type="NCBI Taxonomy" id="449393"/>
    <lineage>
        <taxon>unclassified sequences</taxon>
        <taxon>metagenomes</taxon>
        <taxon>ecological metagenomes</taxon>
    </lineage>
</organism>
<protein>
    <submittedName>
        <fullName evidence="1">Unannotated protein</fullName>
    </submittedName>
</protein>
<dbReference type="EMBL" id="CAEZWG010000020">
    <property type="protein sequence ID" value="CAB4645986.1"/>
    <property type="molecule type" value="Genomic_DNA"/>
</dbReference>
<accession>A0A6J6K9R3</accession>
<dbReference type="AlphaFoldDB" id="A0A6J6K9R3"/>
<evidence type="ECO:0000313" key="1">
    <source>
        <dbReference type="EMBL" id="CAB4645986.1"/>
    </source>
</evidence>
<name>A0A6J6K9R3_9ZZZZ</name>
<reference evidence="1" key="1">
    <citation type="submission" date="2020-05" db="EMBL/GenBank/DDBJ databases">
        <authorList>
            <person name="Chiriac C."/>
            <person name="Salcher M."/>
            <person name="Ghai R."/>
            <person name="Kavagutti S V."/>
        </authorList>
    </citation>
    <scope>NUCLEOTIDE SEQUENCE</scope>
</reference>
<proteinExistence type="predicted"/>
<gene>
    <name evidence="1" type="ORF">UFOPK2234_00191</name>
</gene>